<dbReference type="AlphaFoldDB" id="D4G8I8"/>
<keyword evidence="5" id="KW-0235">DNA replication</keyword>
<accession>D4G8I8</accession>
<dbReference type="GO" id="GO:0003887">
    <property type="term" value="F:DNA-directed DNA polymerase activity"/>
    <property type="evidence" value="ECO:0007669"/>
    <property type="project" value="UniProtKB-KW"/>
</dbReference>
<organism evidence="9 10">
    <name type="scientific">Riesia pediculicola (strain USDA)</name>
    <dbReference type="NCBI Taxonomy" id="515618"/>
    <lineage>
        <taxon>Bacteria</taxon>
        <taxon>Pseudomonadati</taxon>
        <taxon>Pseudomonadota</taxon>
        <taxon>Gammaproteobacteria</taxon>
        <taxon>Enterobacterales</taxon>
        <taxon>Enterobacteriaceae</taxon>
        <taxon>Candidatus Riesia</taxon>
    </lineage>
</organism>
<evidence type="ECO:0000313" key="9">
    <source>
        <dbReference type="EMBL" id="ADD79773.1"/>
    </source>
</evidence>
<name>D4G8I8_RIEPU</name>
<protein>
    <recommendedName>
        <fullName evidence="2">DNA polymerase III subunit delta'</fullName>
        <ecNumber evidence="1">2.7.7.7</ecNumber>
    </recommendedName>
</protein>
<dbReference type="GO" id="GO:0006261">
    <property type="term" value="P:DNA-templated DNA replication"/>
    <property type="evidence" value="ECO:0007669"/>
    <property type="project" value="TreeGrafter"/>
</dbReference>
<dbReference type="InterPro" id="IPR015199">
    <property type="entry name" value="DNA_pol_III_delta_C"/>
</dbReference>
<dbReference type="GO" id="GO:0009360">
    <property type="term" value="C:DNA polymerase III complex"/>
    <property type="evidence" value="ECO:0007669"/>
    <property type="project" value="InterPro"/>
</dbReference>
<dbReference type="Pfam" id="PF09115">
    <property type="entry name" value="DNApol3-delta_C"/>
    <property type="match status" value="1"/>
</dbReference>
<keyword evidence="6" id="KW-0239">DNA-directed DNA polymerase</keyword>
<dbReference type="Proteomes" id="UP000001700">
    <property type="component" value="Chromosome"/>
</dbReference>
<gene>
    <name evidence="9" type="ordered locus">RIEPE_0400</name>
</gene>
<evidence type="ECO:0000259" key="8">
    <source>
        <dbReference type="Pfam" id="PF09115"/>
    </source>
</evidence>
<evidence type="ECO:0000256" key="5">
    <source>
        <dbReference type="ARBA" id="ARBA00022705"/>
    </source>
</evidence>
<evidence type="ECO:0000256" key="1">
    <source>
        <dbReference type="ARBA" id="ARBA00012417"/>
    </source>
</evidence>
<evidence type="ECO:0000256" key="7">
    <source>
        <dbReference type="ARBA" id="ARBA00049244"/>
    </source>
</evidence>
<dbReference type="Gene3D" id="3.40.50.300">
    <property type="entry name" value="P-loop containing nucleotide triphosphate hydrolases"/>
    <property type="match status" value="1"/>
</dbReference>
<proteinExistence type="predicted"/>
<reference evidence="9" key="1">
    <citation type="submission" date="2008-05" db="EMBL/GenBank/DDBJ databases">
        <title>Genome sequence of Riesia pediculicola USDA.</title>
        <authorList>
            <person name="Kirkness E.F."/>
        </authorList>
    </citation>
    <scope>NUCLEOTIDE SEQUENCE [LARGE SCALE GENOMIC DNA]</scope>
    <source>
        <strain evidence="9">USDA</strain>
    </source>
</reference>
<feature type="domain" description="DNA polymerase III delta subunit C-terminal" evidence="8">
    <location>
        <begin position="209"/>
        <end position="323"/>
    </location>
</feature>
<dbReference type="Pfam" id="PF13177">
    <property type="entry name" value="DNA_pol3_delta2"/>
    <property type="match status" value="1"/>
</dbReference>
<dbReference type="InterPro" id="IPR027417">
    <property type="entry name" value="P-loop_NTPase"/>
</dbReference>
<evidence type="ECO:0000256" key="6">
    <source>
        <dbReference type="ARBA" id="ARBA00022932"/>
    </source>
</evidence>
<keyword evidence="10" id="KW-1185">Reference proteome</keyword>
<dbReference type="PANTHER" id="PTHR11669">
    <property type="entry name" value="REPLICATION FACTOR C / DNA POLYMERASE III GAMMA-TAU SUBUNIT"/>
    <property type="match status" value="1"/>
</dbReference>
<dbReference type="SUPFAM" id="SSF48019">
    <property type="entry name" value="post-AAA+ oligomerization domain-like"/>
    <property type="match status" value="1"/>
</dbReference>
<dbReference type="EC" id="2.7.7.7" evidence="1"/>
<dbReference type="eggNOG" id="COG0470">
    <property type="taxonomic scope" value="Bacteria"/>
</dbReference>
<dbReference type="EMBL" id="CP001085">
    <property type="protein sequence ID" value="ADD79773.1"/>
    <property type="molecule type" value="Genomic_DNA"/>
</dbReference>
<keyword evidence="3 9" id="KW-0808">Transferase</keyword>
<sequence>MRWYPWLNQDYKKIIRLLSRKKKCLSILFHSNSGLGSDLLIYAISRWMMCRKHFGIMICNKCRNCRMMLSGVHPDFYRLNTSEKGNSIGVEQIREINKVLHHHSNYNFVRIIWIRNIQYLTKEARYSLIKTLENFSEKKTYFFLESSQAIFNLSSLRSKCILYSLKEPRNEVVIDWLNENYNFPKKNIAIATKLYSGSPLNILNLLEDQRWKNRKKFYFNFGKNVVCRGDLLSFFQEFKKRSDIEERIFFLVVLFLDVIKYQKDSIFYCINQDEFDLIKCISKKISTKKLLKIVENLEILRKNLMRSSFINLDLNIIIQLCNLQICFKES</sequence>
<dbReference type="HOGENOM" id="CLU_006229_4_3_6"/>
<dbReference type="InterPro" id="IPR050238">
    <property type="entry name" value="DNA_Rep/Repair_Clamp_Loader"/>
</dbReference>
<dbReference type="OrthoDB" id="9811073at2"/>
<evidence type="ECO:0000256" key="4">
    <source>
        <dbReference type="ARBA" id="ARBA00022695"/>
    </source>
</evidence>
<dbReference type="PANTHER" id="PTHR11669:SF8">
    <property type="entry name" value="DNA POLYMERASE III SUBUNIT DELTA"/>
    <property type="match status" value="1"/>
</dbReference>
<dbReference type="SUPFAM" id="SSF52540">
    <property type="entry name" value="P-loop containing nucleoside triphosphate hydrolases"/>
    <property type="match status" value="1"/>
</dbReference>
<dbReference type="KEGG" id="rip:RIEPE_0400"/>
<keyword evidence="4 9" id="KW-0548">Nucleotidyltransferase</keyword>
<dbReference type="STRING" id="515618.RIEPE_0400"/>
<evidence type="ECO:0000256" key="3">
    <source>
        <dbReference type="ARBA" id="ARBA00022679"/>
    </source>
</evidence>
<dbReference type="InterPro" id="IPR008921">
    <property type="entry name" value="DNA_pol3_clamp-load_cplx_C"/>
</dbReference>
<evidence type="ECO:0000313" key="10">
    <source>
        <dbReference type="Proteomes" id="UP000001700"/>
    </source>
</evidence>
<evidence type="ECO:0000256" key="2">
    <source>
        <dbReference type="ARBA" id="ARBA00014363"/>
    </source>
</evidence>
<dbReference type="RefSeq" id="WP_013087757.1">
    <property type="nucleotide sequence ID" value="NC_014109.1"/>
</dbReference>
<dbReference type="Gene3D" id="1.20.272.10">
    <property type="match status" value="1"/>
</dbReference>
<comment type="catalytic activity">
    <reaction evidence="7">
        <text>DNA(n) + a 2'-deoxyribonucleoside 5'-triphosphate = DNA(n+1) + diphosphate</text>
        <dbReference type="Rhea" id="RHEA:22508"/>
        <dbReference type="Rhea" id="RHEA-COMP:17339"/>
        <dbReference type="Rhea" id="RHEA-COMP:17340"/>
        <dbReference type="ChEBI" id="CHEBI:33019"/>
        <dbReference type="ChEBI" id="CHEBI:61560"/>
        <dbReference type="ChEBI" id="CHEBI:173112"/>
        <dbReference type="EC" id="2.7.7.7"/>
    </reaction>
</comment>
<dbReference type="GO" id="GO:0003677">
    <property type="term" value="F:DNA binding"/>
    <property type="evidence" value="ECO:0007669"/>
    <property type="project" value="InterPro"/>
</dbReference>